<dbReference type="PANTHER" id="PTHR12117:SF0">
    <property type="entry name" value="PROLYL 3-HYDROXYLASE OGFOD1"/>
    <property type="match status" value="1"/>
</dbReference>
<keyword evidence="2" id="KW-0479">Metal-binding</keyword>
<evidence type="ECO:0000259" key="6">
    <source>
        <dbReference type="PROSITE" id="PS51471"/>
    </source>
</evidence>
<keyword evidence="4" id="KW-0560">Oxidoreductase</keyword>
<proteinExistence type="predicted"/>
<dbReference type="Pfam" id="PF13661">
    <property type="entry name" value="2OG-FeII_Oxy_4"/>
    <property type="match status" value="1"/>
</dbReference>
<feature type="domain" description="Fe2OG dioxygenase" evidence="6">
    <location>
        <begin position="37"/>
        <end position="143"/>
    </location>
</feature>
<evidence type="ECO:0000256" key="2">
    <source>
        <dbReference type="ARBA" id="ARBA00022723"/>
    </source>
</evidence>
<dbReference type="InterPro" id="IPR051842">
    <property type="entry name" value="uS12_prolyl_hydroxylase"/>
</dbReference>
<keyword evidence="3" id="KW-0223">Dioxygenase</keyword>
<dbReference type="SMART" id="SM00702">
    <property type="entry name" value="P4Hc"/>
    <property type="match status" value="1"/>
</dbReference>
<evidence type="ECO:0000256" key="3">
    <source>
        <dbReference type="ARBA" id="ARBA00022964"/>
    </source>
</evidence>
<dbReference type="PROSITE" id="PS51471">
    <property type="entry name" value="FE2OG_OXY"/>
    <property type="match status" value="1"/>
</dbReference>
<dbReference type="OrthoDB" id="430522at2759"/>
<gene>
    <name evidence="7" type="ORF">RFI_17436</name>
</gene>
<comment type="cofactor">
    <cofactor evidence="1">
        <name>L-ascorbate</name>
        <dbReference type="ChEBI" id="CHEBI:38290"/>
    </cofactor>
</comment>
<reference evidence="7 8" key="1">
    <citation type="journal article" date="2013" name="Curr. Biol.">
        <title>The Genome of the Foraminiferan Reticulomyxa filosa.</title>
        <authorList>
            <person name="Glockner G."/>
            <person name="Hulsmann N."/>
            <person name="Schleicher M."/>
            <person name="Noegel A.A."/>
            <person name="Eichinger L."/>
            <person name="Gallinger C."/>
            <person name="Pawlowski J."/>
            <person name="Sierra R."/>
            <person name="Euteneuer U."/>
            <person name="Pillet L."/>
            <person name="Moustafa A."/>
            <person name="Platzer M."/>
            <person name="Groth M."/>
            <person name="Szafranski K."/>
            <person name="Schliwa M."/>
        </authorList>
    </citation>
    <scope>NUCLEOTIDE SEQUENCE [LARGE SCALE GENOMIC DNA]</scope>
</reference>
<evidence type="ECO:0000313" key="8">
    <source>
        <dbReference type="Proteomes" id="UP000023152"/>
    </source>
</evidence>
<dbReference type="GO" id="GO:0031418">
    <property type="term" value="F:L-ascorbic acid binding"/>
    <property type="evidence" value="ECO:0007669"/>
    <property type="project" value="InterPro"/>
</dbReference>
<comment type="caution">
    <text evidence="7">The sequence shown here is derived from an EMBL/GenBank/DDBJ whole genome shotgun (WGS) entry which is preliminary data.</text>
</comment>
<dbReference type="InterPro" id="IPR039558">
    <property type="entry name" value="TPA1/OFD1_N"/>
</dbReference>
<dbReference type="EMBL" id="ASPP01013281">
    <property type="protein sequence ID" value="ETO19794.1"/>
    <property type="molecule type" value="Genomic_DNA"/>
</dbReference>
<dbReference type="PANTHER" id="PTHR12117">
    <property type="entry name" value="HISTONE ACETYLTRANSFERASE COMPLEX"/>
    <property type="match status" value="1"/>
</dbReference>
<dbReference type="GO" id="GO:0005737">
    <property type="term" value="C:cytoplasm"/>
    <property type="evidence" value="ECO:0007669"/>
    <property type="project" value="TreeGrafter"/>
</dbReference>
<dbReference type="GO" id="GO:0031543">
    <property type="term" value="F:peptidyl-proline dioxygenase activity"/>
    <property type="evidence" value="ECO:0007669"/>
    <property type="project" value="TreeGrafter"/>
</dbReference>
<protein>
    <recommendedName>
        <fullName evidence="6">Fe2OG dioxygenase domain-containing protein</fullName>
    </recommendedName>
</protein>
<keyword evidence="8" id="KW-1185">Reference proteome</keyword>
<evidence type="ECO:0000256" key="1">
    <source>
        <dbReference type="ARBA" id="ARBA00001961"/>
    </source>
</evidence>
<keyword evidence="5" id="KW-0408">Iron</keyword>
<evidence type="ECO:0000256" key="4">
    <source>
        <dbReference type="ARBA" id="ARBA00023002"/>
    </source>
</evidence>
<dbReference type="InterPro" id="IPR006620">
    <property type="entry name" value="Pro_4_hyd_alph"/>
</dbReference>
<dbReference type="Proteomes" id="UP000023152">
    <property type="component" value="Unassembled WGS sequence"/>
</dbReference>
<evidence type="ECO:0000256" key="5">
    <source>
        <dbReference type="ARBA" id="ARBA00023004"/>
    </source>
</evidence>
<dbReference type="GO" id="GO:0005506">
    <property type="term" value="F:iron ion binding"/>
    <property type="evidence" value="ECO:0007669"/>
    <property type="project" value="InterPro"/>
</dbReference>
<organism evidence="7 8">
    <name type="scientific">Reticulomyxa filosa</name>
    <dbReference type="NCBI Taxonomy" id="46433"/>
    <lineage>
        <taxon>Eukaryota</taxon>
        <taxon>Sar</taxon>
        <taxon>Rhizaria</taxon>
        <taxon>Retaria</taxon>
        <taxon>Foraminifera</taxon>
        <taxon>Monothalamids</taxon>
        <taxon>Reticulomyxidae</taxon>
        <taxon>Reticulomyxa</taxon>
    </lineage>
</organism>
<dbReference type="GO" id="GO:0006449">
    <property type="term" value="P:regulation of translational termination"/>
    <property type="evidence" value="ECO:0007669"/>
    <property type="project" value="TreeGrafter"/>
</dbReference>
<evidence type="ECO:0000313" key="7">
    <source>
        <dbReference type="EMBL" id="ETO19794.1"/>
    </source>
</evidence>
<sequence length="154" mass="17393">MCVCGGVGGGGGIHQKALYSKEFCDLLEEMTGITVANKPDLFASVYRDGNYLLCHDDQIDTRAIAFILYLTPKDWTKEDGGRLNIYKSVNEDIPDMKLELYEEVLPVRNSVILFEVCKKSFHEVSEVLTKEKDRIAIGGWFHHQTHVPVISTRT</sequence>
<dbReference type="InterPro" id="IPR005123">
    <property type="entry name" value="Oxoglu/Fe-dep_dioxygenase_dom"/>
</dbReference>
<accession>X6N221</accession>
<dbReference type="AlphaFoldDB" id="X6N221"/>
<name>X6N221_RETFI</name>
<dbReference type="Gene3D" id="2.60.120.620">
    <property type="entry name" value="q2cbj1_9rhob like domain"/>
    <property type="match status" value="1"/>
</dbReference>